<feature type="domain" description="Fumarate lyase N-terminal" evidence="9">
    <location>
        <begin position="13"/>
        <end position="307"/>
    </location>
</feature>
<dbReference type="Gene3D" id="1.20.200.10">
    <property type="entry name" value="Fumarase/aspartase (Central domain)"/>
    <property type="match status" value="1"/>
</dbReference>
<evidence type="ECO:0000259" key="10">
    <source>
        <dbReference type="Pfam" id="PF14698"/>
    </source>
</evidence>
<evidence type="ECO:0000256" key="1">
    <source>
        <dbReference type="ARBA" id="ARBA00000985"/>
    </source>
</evidence>
<evidence type="ECO:0000256" key="5">
    <source>
        <dbReference type="ARBA" id="ARBA00022605"/>
    </source>
</evidence>
<dbReference type="EMBL" id="FPBH01000025">
    <property type="protein sequence ID" value="SFU24138.1"/>
    <property type="molecule type" value="Genomic_DNA"/>
</dbReference>
<keyword evidence="5 7" id="KW-0028">Amino-acid biosynthesis</keyword>
<organism evidence="11 12">
    <name type="scientific">Paraburkholderia aspalathi</name>
    <dbReference type="NCBI Taxonomy" id="1324617"/>
    <lineage>
        <taxon>Bacteria</taxon>
        <taxon>Pseudomonadati</taxon>
        <taxon>Pseudomonadota</taxon>
        <taxon>Betaproteobacteria</taxon>
        <taxon>Burkholderiales</taxon>
        <taxon>Burkholderiaceae</taxon>
        <taxon>Paraburkholderia</taxon>
    </lineage>
</organism>
<feature type="domain" description="Argininosuccinate lyase C-terminal" evidence="10">
    <location>
        <begin position="370"/>
        <end position="438"/>
    </location>
</feature>
<evidence type="ECO:0000313" key="11">
    <source>
        <dbReference type="EMBL" id="SFU24138.1"/>
    </source>
</evidence>
<dbReference type="PANTHER" id="PTHR43814:SF1">
    <property type="entry name" value="ARGININOSUCCINATE LYASE"/>
    <property type="match status" value="1"/>
</dbReference>
<feature type="coiled-coil region" evidence="8">
    <location>
        <begin position="48"/>
        <end position="75"/>
    </location>
</feature>
<evidence type="ECO:0000256" key="2">
    <source>
        <dbReference type="ARBA" id="ARBA00004941"/>
    </source>
</evidence>
<dbReference type="InterPro" id="IPR029419">
    <property type="entry name" value="Arg_succ_lyase_C"/>
</dbReference>
<keyword evidence="8" id="KW-0175">Coiled coil</keyword>
<dbReference type="Proteomes" id="UP000198844">
    <property type="component" value="Unassembled WGS sequence"/>
</dbReference>
<evidence type="ECO:0000256" key="7">
    <source>
        <dbReference type="HAMAP-Rule" id="MF_00006"/>
    </source>
</evidence>
<dbReference type="AlphaFoldDB" id="A0A1I7EJN4"/>
<evidence type="ECO:0000256" key="3">
    <source>
        <dbReference type="ARBA" id="ARBA00012338"/>
    </source>
</evidence>
<dbReference type="Gene3D" id="1.10.275.10">
    <property type="entry name" value="Fumarase/aspartase (N-terminal domain)"/>
    <property type="match status" value="1"/>
</dbReference>
<dbReference type="InterPro" id="IPR009049">
    <property type="entry name" value="Argininosuccinate_lyase"/>
</dbReference>
<gene>
    <name evidence="7" type="primary">argH</name>
    <name evidence="11" type="ORF">SAMN05192563_102530</name>
</gene>
<comment type="pathway">
    <text evidence="2 7">Amino-acid biosynthesis; L-arginine biosynthesis; L-arginine from L-ornithine and carbamoyl phosphate: step 3/3.</text>
</comment>
<evidence type="ECO:0000256" key="6">
    <source>
        <dbReference type="ARBA" id="ARBA00023239"/>
    </source>
</evidence>
<dbReference type="Pfam" id="PF14698">
    <property type="entry name" value="ASL_C2"/>
    <property type="match status" value="1"/>
</dbReference>
<comment type="similarity">
    <text evidence="7">Belongs to the lyase 1 family. Argininosuccinate lyase subfamily.</text>
</comment>
<dbReference type="Gene3D" id="1.10.40.30">
    <property type="entry name" value="Fumarase/aspartase (C-terminal domain)"/>
    <property type="match status" value="1"/>
</dbReference>
<evidence type="ECO:0000259" key="9">
    <source>
        <dbReference type="Pfam" id="PF00206"/>
    </source>
</evidence>
<dbReference type="Pfam" id="PF00206">
    <property type="entry name" value="Lyase_1"/>
    <property type="match status" value="1"/>
</dbReference>
<dbReference type="PRINTS" id="PR00149">
    <property type="entry name" value="FUMRATELYASE"/>
</dbReference>
<comment type="catalytic activity">
    <reaction evidence="1 7">
        <text>2-(N(omega)-L-arginino)succinate = fumarate + L-arginine</text>
        <dbReference type="Rhea" id="RHEA:24020"/>
        <dbReference type="ChEBI" id="CHEBI:29806"/>
        <dbReference type="ChEBI" id="CHEBI:32682"/>
        <dbReference type="ChEBI" id="CHEBI:57472"/>
        <dbReference type="EC" id="4.3.2.1"/>
    </reaction>
</comment>
<keyword evidence="4 7" id="KW-0055">Arginine biosynthesis</keyword>
<keyword evidence="6 7" id="KW-0456">Lyase</keyword>
<dbReference type="NCBIfam" id="TIGR00838">
    <property type="entry name" value="argH"/>
    <property type="match status" value="1"/>
</dbReference>
<dbReference type="InterPro" id="IPR024083">
    <property type="entry name" value="Fumarase/histidase_N"/>
</dbReference>
<dbReference type="UniPathway" id="UPA00068">
    <property type="reaction ID" value="UER00114"/>
</dbReference>
<protein>
    <recommendedName>
        <fullName evidence="3 7">Argininosuccinate lyase</fullName>
        <shortName evidence="7">ASAL</shortName>
        <ecNumber evidence="3 7">4.3.2.1</ecNumber>
    </recommendedName>
    <alternativeName>
        <fullName evidence="7">Arginosuccinase</fullName>
    </alternativeName>
</protein>
<evidence type="ECO:0000256" key="8">
    <source>
        <dbReference type="SAM" id="Coils"/>
    </source>
</evidence>
<dbReference type="RefSeq" id="WP_208620727.1">
    <property type="nucleotide sequence ID" value="NZ_FPBH01000025.1"/>
</dbReference>
<comment type="subcellular location">
    <subcellularLocation>
        <location evidence="7">Cytoplasm</location>
    </subcellularLocation>
</comment>
<dbReference type="InterPro" id="IPR022761">
    <property type="entry name" value="Fumarate_lyase_N"/>
</dbReference>
<dbReference type="FunFam" id="1.20.200.10:FF:000015">
    <property type="entry name" value="argininosuccinate lyase isoform X2"/>
    <property type="match status" value="1"/>
</dbReference>
<dbReference type="GO" id="GO:0005829">
    <property type="term" value="C:cytosol"/>
    <property type="evidence" value="ECO:0007669"/>
    <property type="project" value="TreeGrafter"/>
</dbReference>
<dbReference type="InterPro" id="IPR008948">
    <property type="entry name" value="L-Aspartase-like"/>
</dbReference>
<reference evidence="11 12" key="1">
    <citation type="submission" date="2016-10" db="EMBL/GenBank/DDBJ databases">
        <authorList>
            <person name="de Groot N.N."/>
        </authorList>
    </citation>
    <scope>NUCLEOTIDE SEQUENCE [LARGE SCALE GENOMIC DNA]</scope>
    <source>
        <strain evidence="11 12">LMG 27731</strain>
    </source>
</reference>
<dbReference type="SUPFAM" id="SSF48557">
    <property type="entry name" value="L-aspartase-like"/>
    <property type="match status" value="1"/>
</dbReference>
<dbReference type="EC" id="4.3.2.1" evidence="3 7"/>
<dbReference type="InterPro" id="IPR020557">
    <property type="entry name" value="Fumarate_lyase_CS"/>
</dbReference>
<dbReference type="CDD" id="cd01359">
    <property type="entry name" value="Argininosuccinate_lyase"/>
    <property type="match status" value="1"/>
</dbReference>
<dbReference type="InterPro" id="IPR000362">
    <property type="entry name" value="Fumarate_lyase_fam"/>
</dbReference>
<dbReference type="GO" id="GO:0004056">
    <property type="term" value="F:argininosuccinate lyase activity"/>
    <property type="evidence" value="ECO:0007669"/>
    <property type="project" value="UniProtKB-UniRule"/>
</dbReference>
<dbReference type="PROSITE" id="PS00163">
    <property type="entry name" value="FUMARATE_LYASES"/>
    <property type="match status" value="1"/>
</dbReference>
<dbReference type="PRINTS" id="PR00145">
    <property type="entry name" value="ARGSUCLYASE"/>
</dbReference>
<dbReference type="PANTHER" id="PTHR43814">
    <property type="entry name" value="ARGININOSUCCINATE LYASE"/>
    <property type="match status" value="1"/>
</dbReference>
<proteinExistence type="inferred from homology"/>
<evidence type="ECO:0000256" key="4">
    <source>
        <dbReference type="ARBA" id="ARBA00022571"/>
    </source>
</evidence>
<evidence type="ECO:0000313" key="12">
    <source>
        <dbReference type="Proteomes" id="UP000198844"/>
    </source>
</evidence>
<keyword evidence="7" id="KW-0963">Cytoplasm</keyword>
<name>A0A1I7EJN4_9BURK</name>
<dbReference type="HAMAP" id="MF_00006">
    <property type="entry name" value="Arg_succ_lyase"/>
    <property type="match status" value="1"/>
</dbReference>
<sequence length="477" mass="52047">MNISEPIERLWGGRFKSRPSAALKALSRSDPSFFRLAPYDLAGSRAHAQELRRAQILTEDELQQLLAEMDKLQAQYLAGEIGPSQDDEDVHTFLERELTQRLGATGGKLRAGRSRNDQAANDLRLFLRDKARTLTHAVIDLQNALIEQADAHTRSVTAGFTHLQPAQPVVFAHHLLAHAQSIYRDVDRLVDWDRRSARSPLGAAALAGSAICLSPELSAAELGYDAPCENSIDAVASRDHVAEFVFIASMLSVNLSRLSEEVILWTTRQFGWVVLDDGYATGSSIMPQKKNSDIAELTRGKAGRLIGNLGGLLATLKSLPLAYNRDLAEDKIAAFDSIDTLELVLPAMAGMIRTMQVNVDEMRRQAPLGFTLATEVADWLALRGIPFSEAHEITGALVRACEEQGIELGEVSVATLAQVDARLEASVLEHVTLEAAVAARSGYGGTAPARVEEQITRLRAAIDRQAAWAADYRGPSW</sequence>
<accession>A0A1I7EJN4</accession>
<dbReference type="GO" id="GO:0042450">
    <property type="term" value="P:L-arginine biosynthetic process via ornithine"/>
    <property type="evidence" value="ECO:0007669"/>
    <property type="project" value="UniProtKB-UniRule"/>
</dbReference>